<feature type="compositionally biased region" description="Polar residues" evidence="1">
    <location>
        <begin position="94"/>
        <end position="132"/>
    </location>
</feature>
<evidence type="ECO:0000313" key="2">
    <source>
        <dbReference type="Ensembl" id="ENSMAMP00000008057.2"/>
    </source>
</evidence>
<dbReference type="InterPro" id="IPR033602">
    <property type="entry name" value="CIMAP3"/>
</dbReference>
<dbReference type="PANTHER" id="PTHR31508:SF2">
    <property type="entry name" value="PROTEIN PITCHFORK"/>
    <property type="match status" value="1"/>
</dbReference>
<evidence type="ECO:0000313" key="3">
    <source>
        <dbReference type="Proteomes" id="UP000261640"/>
    </source>
</evidence>
<proteinExistence type="predicted"/>
<name>A0A3Q3L3I3_9TELE</name>
<organism evidence="2 3">
    <name type="scientific">Mastacembelus armatus</name>
    <name type="common">zig-zag eel</name>
    <dbReference type="NCBI Taxonomy" id="205130"/>
    <lineage>
        <taxon>Eukaryota</taxon>
        <taxon>Metazoa</taxon>
        <taxon>Chordata</taxon>
        <taxon>Craniata</taxon>
        <taxon>Vertebrata</taxon>
        <taxon>Euteleostomi</taxon>
        <taxon>Actinopterygii</taxon>
        <taxon>Neopterygii</taxon>
        <taxon>Teleostei</taxon>
        <taxon>Neoteleostei</taxon>
        <taxon>Acanthomorphata</taxon>
        <taxon>Anabantaria</taxon>
        <taxon>Synbranchiformes</taxon>
        <taxon>Mastacembelidae</taxon>
        <taxon>Mastacembelus</taxon>
    </lineage>
</organism>
<sequence length="182" mass="20947">MCFPQMSTAPDQRVFFGSCQERKLFPLHYAPNRLVHQMSRHTAPHVGPGFWYVSDRRRFGTILYDLQTRPVSKRGLGLSARTAARFLPCIRNLTPSPQQYQNDQSQSRIPPTGKTPFNSTAKRFKSMSSSAEASPGKVSWPMRFGSPDWSSLPQLEKKSLRLNNEKEFLKQRTRVAYLSLYY</sequence>
<feature type="region of interest" description="Disordered" evidence="1">
    <location>
        <begin position="94"/>
        <end position="139"/>
    </location>
</feature>
<evidence type="ECO:0000256" key="1">
    <source>
        <dbReference type="SAM" id="MobiDB-lite"/>
    </source>
</evidence>
<dbReference type="GO" id="GO:0008092">
    <property type="term" value="F:cytoskeletal protein binding"/>
    <property type="evidence" value="ECO:0007669"/>
    <property type="project" value="TreeGrafter"/>
</dbReference>
<accession>A0A3Q3L3I3</accession>
<keyword evidence="3" id="KW-1185">Reference proteome</keyword>
<reference evidence="2" key="1">
    <citation type="submission" date="2025-08" db="UniProtKB">
        <authorList>
            <consortium name="Ensembl"/>
        </authorList>
    </citation>
    <scope>IDENTIFICATION</scope>
</reference>
<dbReference type="Proteomes" id="UP000261640">
    <property type="component" value="Unplaced"/>
</dbReference>
<dbReference type="PANTHER" id="PTHR31508">
    <property type="entry name" value="PROTEIN PITCHFORK"/>
    <property type="match status" value="1"/>
</dbReference>
<reference evidence="2" key="2">
    <citation type="submission" date="2025-09" db="UniProtKB">
        <authorList>
            <consortium name="Ensembl"/>
        </authorList>
    </citation>
    <scope>IDENTIFICATION</scope>
</reference>
<dbReference type="GO" id="GO:0031344">
    <property type="term" value="P:regulation of cell projection organization"/>
    <property type="evidence" value="ECO:0007669"/>
    <property type="project" value="TreeGrafter"/>
</dbReference>
<dbReference type="Ensembl" id="ENSMAMT00000008275.2">
    <property type="protein sequence ID" value="ENSMAMP00000008057.2"/>
    <property type="gene ID" value="ENSMAMG00000005479.2"/>
</dbReference>
<dbReference type="AlphaFoldDB" id="A0A3Q3L3I3"/>
<dbReference type="GeneTree" id="ENSGT00390000001017"/>
<protein>
    <submittedName>
        <fullName evidence="2">Primary cilia formation</fullName>
    </submittedName>
</protein>